<protein>
    <recommendedName>
        <fullName evidence="5">Secreted protein</fullName>
    </recommendedName>
</protein>
<evidence type="ECO:0000313" key="4">
    <source>
        <dbReference type="Proteomes" id="UP001363622"/>
    </source>
</evidence>
<organism evidence="3 4">
    <name type="scientific">Phyllosticta citriasiana</name>
    <dbReference type="NCBI Taxonomy" id="595635"/>
    <lineage>
        <taxon>Eukaryota</taxon>
        <taxon>Fungi</taxon>
        <taxon>Dikarya</taxon>
        <taxon>Ascomycota</taxon>
        <taxon>Pezizomycotina</taxon>
        <taxon>Dothideomycetes</taxon>
        <taxon>Dothideomycetes incertae sedis</taxon>
        <taxon>Botryosphaeriales</taxon>
        <taxon>Phyllostictaceae</taxon>
        <taxon>Phyllosticta</taxon>
    </lineage>
</organism>
<name>A0ABR1KTF4_9PEZI</name>
<feature type="chain" id="PRO_5046184276" description="Secreted protein" evidence="2">
    <location>
        <begin position="22"/>
        <end position="73"/>
    </location>
</feature>
<feature type="region of interest" description="Disordered" evidence="1">
    <location>
        <begin position="54"/>
        <end position="73"/>
    </location>
</feature>
<accession>A0ABR1KTF4</accession>
<evidence type="ECO:0000313" key="3">
    <source>
        <dbReference type="EMBL" id="KAK7520295.1"/>
    </source>
</evidence>
<comment type="caution">
    <text evidence="3">The sequence shown here is derived from an EMBL/GenBank/DDBJ whole genome shotgun (WGS) entry which is preliminary data.</text>
</comment>
<keyword evidence="4" id="KW-1185">Reference proteome</keyword>
<reference evidence="3 4" key="1">
    <citation type="submission" date="2024-04" db="EMBL/GenBank/DDBJ databases">
        <title>Phyllosticta paracitricarpa is synonymous to the EU quarantine fungus P. citricarpa based on phylogenomic analyses.</title>
        <authorList>
            <consortium name="Lawrence Berkeley National Laboratory"/>
            <person name="Van Ingen-Buijs V.A."/>
            <person name="Van Westerhoven A.C."/>
            <person name="Haridas S."/>
            <person name="Skiadas P."/>
            <person name="Martin F."/>
            <person name="Groenewald J.Z."/>
            <person name="Crous P.W."/>
            <person name="Seidl M.F."/>
        </authorList>
    </citation>
    <scope>NUCLEOTIDE SEQUENCE [LARGE SCALE GENOMIC DNA]</scope>
    <source>
        <strain evidence="3 4">CBS 123371</strain>
    </source>
</reference>
<feature type="signal peptide" evidence="2">
    <location>
        <begin position="1"/>
        <end position="21"/>
    </location>
</feature>
<dbReference type="Proteomes" id="UP001363622">
    <property type="component" value="Unassembled WGS sequence"/>
</dbReference>
<evidence type="ECO:0008006" key="5">
    <source>
        <dbReference type="Google" id="ProtNLM"/>
    </source>
</evidence>
<evidence type="ECO:0000256" key="1">
    <source>
        <dbReference type="SAM" id="MobiDB-lite"/>
    </source>
</evidence>
<dbReference type="EMBL" id="JBBPHU010000003">
    <property type="protein sequence ID" value="KAK7520295.1"/>
    <property type="molecule type" value="Genomic_DNA"/>
</dbReference>
<feature type="compositionally biased region" description="Basic and acidic residues" evidence="1">
    <location>
        <begin position="63"/>
        <end position="73"/>
    </location>
</feature>
<evidence type="ECO:0000256" key="2">
    <source>
        <dbReference type="SAM" id="SignalP"/>
    </source>
</evidence>
<sequence>MLVRPSHHFVFLRLVILPCRGFGVSQHLSVPSRSPVPGSCRSLGCVWERRFRSSRPERRRNWRHDARDEGERE</sequence>
<proteinExistence type="predicted"/>
<keyword evidence="2" id="KW-0732">Signal</keyword>
<gene>
    <name evidence="3" type="ORF">IWZ03DRAFT_372669</name>
</gene>